<keyword evidence="2" id="KW-0680">Restriction system</keyword>
<keyword evidence="5" id="KW-0378">Hydrolase</keyword>
<keyword evidence="3" id="KW-0238">DNA-binding</keyword>
<dbReference type="EMBL" id="JABENB010000001">
    <property type="protein sequence ID" value="NNG38060.1"/>
    <property type="molecule type" value="Genomic_DNA"/>
</dbReference>
<sequence>MKAPLVSLSRLGERGLFRDGDWVESKDQDASGTVRLTQLADVGVGTFRNRSDRWMREDQADRLGCTFLQPADILVARMPEPLGRACLAPEGIGRAVTAVDVAILRVDHSAVSPAYVMWMINAPQFNAEVVARQSGTTRKRISRKNLAALAVPLPDLAEQQRIVEILEDHLSHLDAAADYASAVERRLASLRRSTLEELFGRSSKRVPLKQLVDHIEAGKSLGGAAAAARDQEWGIIKVSAMTWGKFLPEENKAIPADRADPRYEIHAGDLLVSRANTSEYVGASVLVDDPGRPRLLLSDKSLRVVPTADTNPAWLWRALQSPTSRAQISALATGTKDSMRNISQKSLLRVHVPDVGTEEQEAAVQQFTEAEQKWGILESELSRSRARAQSLRRAVLAAAFSGKLTGRHTDDEVVEEIAG</sequence>
<comment type="similarity">
    <text evidence="1">Belongs to the type-I restriction system S methylase family.</text>
</comment>
<dbReference type="InterPro" id="IPR044946">
    <property type="entry name" value="Restrct_endonuc_typeI_TRD_sf"/>
</dbReference>
<keyword evidence="5" id="KW-0255">Endonuclease</keyword>
<feature type="domain" description="Type I restriction modification DNA specificity" evidence="4">
    <location>
        <begin position="128"/>
        <end position="171"/>
    </location>
</feature>
<dbReference type="AlphaFoldDB" id="A0A849AI09"/>
<dbReference type="Pfam" id="PF01420">
    <property type="entry name" value="Methylase_S"/>
    <property type="match status" value="1"/>
</dbReference>
<dbReference type="SUPFAM" id="SSF116734">
    <property type="entry name" value="DNA methylase specificity domain"/>
    <property type="match status" value="2"/>
</dbReference>
<evidence type="ECO:0000313" key="6">
    <source>
        <dbReference type="Proteomes" id="UP000557772"/>
    </source>
</evidence>
<reference evidence="5 6" key="1">
    <citation type="submission" date="2020-05" db="EMBL/GenBank/DDBJ databases">
        <title>Flexivirga sp. ID2601S isolated from air conditioner.</title>
        <authorList>
            <person name="Kim D.H."/>
        </authorList>
    </citation>
    <scope>NUCLEOTIDE SEQUENCE [LARGE SCALE GENOMIC DNA]</scope>
    <source>
        <strain evidence="5 6">ID2601S</strain>
    </source>
</reference>
<keyword evidence="6" id="KW-1185">Reference proteome</keyword>
<proteinExistence type="inferred from homology"/>
<dbReference type="InterPro" id="IPR000055">
    <property type="entry name" value="Restrct_endonuc_typeI_TRD"/>
</dbReference>
<comment type="caution">
    <text evidence="5">The sequence shown here is derived from an EMBL/GenBank/DDBJ whole genome shotgun (WGS) entry which is preliminary data.</text>
</comment>
<dbReference type="GO" id="GO:0009307">
    <property type="term" value="P:DNA restriction-modification system"/>
    <property type="evidence" value="ECO:0007669"/>
    <property type="project" value="UniProtKB-KW"/>
</dbReference>
<evidence type="ECO:0000256" key="2">
    <source>
        <dbReference type="ARBA" id="ARBA00022747"/>
    </source>
</evidence>
<evidence type="ECO:0000259" key="4">
    <source>
        <dbReference type="Pfam" id="PF01420"/>
    </source>
</evidence>
<dbReference type="PANTHER" id="PTHR30408:SF12">
    <property type="entry name" value="TYPE I RESTRICTION ENZYME MJAVIII SPECIFICITY SUBUNIT"/>
    <property type="match status" value="1"/>
</dbReference>
<protein>
    <submittedName>
        <fullName evidence="5">Restriction endonuclease subunit S</fullName>
    </submittedName>
</protein>
<dbReference type="GO" id="GO:0004519">
    <property type="term" value="F:endonuclease activity"/>
    <property type="evidence" value="ECO:0007669"/>
    <property type="project" value="UniProtKB-KW"/>
</dbReference>
<evidence type="ECO:0000313" key="5">
    <source>
        <dbReference type="EMBL" id="NNG38060.1"/>
    </source>
</evidence>
<dbReference type="InterPro" id="IPR052021">
    <property type="entry name" value="Type-I_RS_S_subunit"/>
</dbReference>
<dbReference type="RefSeq" id="WP_171151482.1">
    <property type="nucleotide sequence ID" value="NZ_JABENB010000001.1"/>
</dbReference>
<evidence type="ECO:0000256" key="1">
    <source>
        <dbReference type="ARBA" id="ARBA00010923"/>
    </source>
</evidence>
<dbReference type="PANTHER" id="PTHR30408">
    <property type="entry name" value="TYPE-1 RESTRICTION ENZYME ECOKI SPECIFICITY PROTEIN"/>
    <property type="match status" value="1"/>
</dbReference>
<gene>
    <name evidence="5" type="ORF">HJ588_02060</name>
</gene>
<evidence type="ECO:0000256" key="3">
    <source>
        <dbReference type="ARBA" id="ARBA00023125"/>
    </source>
</evidence>
<dbReference type="GO" id="GO:0003677">
    <property type="term" value="F:DNA binding"/>
    <property type="evidence" value="ECO:0007669"/>
    <property type="project" value="UniProtKB-KW"/>
</dbReference>
<organism evidence="5 6">
    <name type="scientific">Flexivirga aerilata</name>
    <dbReference type="NCBI Taxonomy" id="1656889"/>
    <lineage>
        <taxon>Bacteria</taxon>
        <taxon>Bacillati</taxon>
        <taxon>Actinomycetota</taxon>
        <taxon>Actinomycetes</taxon>
        <taxon>Micrococcales</taxon>
        <taxon>Dermacoccaceae</taxon>
        <taxon>Flexivirga</taxon>
    </lineage>
</organism>
<accession>A0A849AI09</accession>
<keyword evidence="5" id="KW-0540">Nuclease</keyword>
<name>A0A849AI09_9MICO</name>
<dbReference type="Proteomes" id="UP000557772">
    <property type="component" value="Unassembled WGS sequence"/>
</dbReference>
<dbReference type="Gene3D" id="3.90.220.20">
    <property type="entry name" value="DNA methylase specificity domains"/>
    <property type="match status" value="2"/>
</dbReference>